<evidence type="ECO:0000313" key="3">
    <source>
        <dbReference type="EMBL" id="ETN46274.1"/>
    </source>
</evidence>
<dbReference type="InParanoid" id="W2SED5"/>
<dbReference type="OrthoDB" id="5278907at2759"/>
<feature type="region of interest" description="Disordered" evidence="1">
    <location>
        <begin position="261"/>
        <end position="284"/>
    </location>
</feature>
<evidence type="ECO:0000313" key="4">
    <source>
        <dbReference type="Proteomes" id="UP000030752"/>
    </source>
</evidence>
<dbReference type="GeneID" id="19967797"/>
<name>W2SED5_CYPE1</name>
<evidence type="ECO:0000256" key="1">
    <source>
        <dbReference type="SAM" id="MobiDB-lite"/>
    </source>
</evidence>
<dbReference type="EMBL" id="KB822711">
    <property type="protein sequence ID" value="ETN46274.1"/>
    <property type="molecule type" value="Genomic_DNA"/>
</dbReference>
<feature type="region of interest" description="Disordered" evidence="1">
    <location>
        <begin position="51"/>
        <end position="71"/>
    </location>
</feature>
<dbReference type="STRING" id="1220924.W2SED5"/>
<sequence>MAGKSSSAAALFMRRCRKHHCLSHIPARAASTSPFSPATFNKKYSSPITTPSPVASAPSNLPNSPAISAPSKSERLDLSSFLDRQSSQSPAWARPKARPTAIEPAHSATSFWNYMRRKLGLRIPKKDAPTDPFNVWNNPYRAHKAWPPKLLELNHKQQLHFEKTYRRRAALKWERPVFTRWVTLIQNSVIAFVVFYAVFVYEPEEGTVFDGFRAWVWRQMGDSDMVPERVRNNSKKKAEEFDKKWVAMKDTFFEITPVAGLKTSPPVNPDEQKIPWAQRQRKDS</sequence>
<dbReference type="AlphaFoldDB" id="W2SED5"/>
<feature type="compositionally biased region" description="Polar residues" evidence="1">
    <location>
        <begin position="51"/>
        <end position="66"/>
    </location>
</feature>
<gene>
    <name evidence="3" type="ORF">HMPREF1541_00458</name>
</gene>
<keyword evidence="2" id="KW-1133">Transmembrane helix</keyword>
<reference evidence="3 4" key="1">
    <citation type="submission" date="2013-03" db="EMBL/GenBank/DDBJ databases">
        <title>The Genome Sequence of Phialophora europaea CBS 101466.</title>
        <authorList>
            <consortium name="The Broad Institute Genomics Platform"/>
            <person name="Cuomo C."/>
            <person name="de Hoog S."/>
            <person name="Gorbushina A."/>
            <person name="Walker B."/>
            <person name="Young S.K."/>
            <person name="Zeng Q."/>
            <person name="Gargeya S."/>
            <person name="Fitzgerald M."/>
            <person name="Haas B."/>
            <person name="Abouelleil A."/>
            <person name="Allen A.W."/>
            <person name="Alvarado L."/>
            <person name="Arachchi H.M."/>
            <person name="Berlin A.M."/>
            <person name="Chapman S.B."/>
            <person name="Gainer-Dewar J."/>
            <person name="Goldberg J."/>
            <person name="Griggs A."/>
            <person name="Gujja S."/>
            <person name="Hansen M."/>
            <person name="Howarth C."/>
            <person name="Imamovic A."/>
            <person name="Ireland A."/>
            <person name="Larimer J."/>
            <person name="McCowan C."/>
            <person name="Murphy C."/>
            <person name="Pearson M."/>
            <person name="Poon T.W."/>
            <person name="Priest M."/>
            <person name="Roberts A."/>
            <person name="Saif S."/>
            <person name="Shea T."/>
            <person name="Sisk P."/>
            <person name="Sykes S."/>
            <person name="Wortman J."/>
            <person name="Nusbaum C."/>
            <person name="Birren B."/>
        </authorList>
    </citation>
    <scope>NUCLEOTIDE SEQUENCE [LARGE SCALE GENOMIC DNA]</scope>
    <source>
        <strain evidence="3 4">CBS 101466</strain>
    </source>
</reference>
<accession>W2SED5</accession>
<keyword evidence="2" id="KW-0472">Membrane</keyword>
<dbReference type="RefSeq" id="XP_008710986.1">
    <property type="nucleotide sequence ID" value="XM_008712764.1"/>
</dbReference>
<dbReference type="VEuPathDB" id="FungiDB:HMPREF1541_00458"/>
<dbReference type="Proteomes" id="UP000030752">
    <property type="component" value="Unassembled WGS sequence"/>
</dbReference>
<feature type="transmembrane region" description="Helical" evidence="2">
    <location>
        <begin position="177"/>
        <end position="199"/>
    </location>
</feature>
<keyword evidence="4" id="KW-1185">Reference proteome</keyword>
<dbReference type="eggNOG" id="ENOG502SFC0">
    <property type="taxonomic scope" value="Eukaryota"/>
</dbReference>
<dbReference type="HOGENOM" id="CLU_1077830_0_0_1"/>
<evidence type="ECO:0000256" key="2">
    <source>
        <dbReference type="SAM" id="Phobius"/>
    </source>
</evidence>
<proteinExistence type="predicted"/>
<protein>
    <submittedName>
        <fullName evidence="3">Uncharacterized protein</fullName>
    </submittedName>
</protein>
<organism evidence="3 4">
    <name type="scientific">Cyphellophora europaea (strain CBS 101466)</name>
    <name type="common">Phialophora europaea</name>
    <dbReference type="NCBI Taxonomy" id="1220924"/>
    <lineage>
        <taxon>Eukaryota</taxon>
        <taxon>Fungi</taxon>
        <taxon>Dikarya</taxon>
        <taxon>Ascomycota</taxon>
        <taxon>Pezizomycotina</taxon>
        <taxon>Eurotiomycetes</taxon>
        <taxon>Chaetothyriomycetidae</taxon>
        <taxon>Chaetothyriales</taxon>
        <taxon>Cyphellophoraceae</taxon>
        <taxon>Cyphellophora</taxon>
    </lineage>
</organism>
<keyword evidence="2" id="KW-0812">Transmembrane</keyword>